<keyword evidence="1" id="KW-0812">Transmembrane</keyword>
<name>A0ABR3BZ85_9PEZI</name>
<evidence type="ECO:0000256" key="1">
    <source>
        <dbReference type="SAM" id="Phobius"/>
    </source>
</evidence>
<comment type="caution">
    <text evidence="2">The sequence shown here is derived from an EMBL/GenBank/DDBJ whole genome shotgun (WGS) entry which is preliminary data.</text>
</comment>
<protein>
    <submittedName>
        <fullName evidence="2">Uncharacterized protein</fullName>
    </submittedName>
</protein>
<reference evidence="2 3" key="1">
    <citation type="submission" date="2024-02" db="EMBL/GenBank/DDBJ databases">
        <title>De novo assembly and annotation of 12 fungi associated with fruit tree decline syndrome in Ontario, Canada.</title>
        <authorList>
            <person name="Sulman M."/>
            <person name="Ellouze W."/>
            <person name="Ilyukhin E."/>
        </authorList>
    </citation>
    <scope>NUCLEOTIDE SEQUENCE [LARGE SCALE GENOMIC DNA]</scope>
    <source>
        <strain evidence="2 3">FDS-637</strain>
    </source>
</reference>
<proteinExistence type="predicted"/>
<feature type="transmembrane region" description="Helical" evidence="1">
    <location>
        <begin position="109"/>
        <end position="131"/>
    </location>
</feature>
<dbReference type="Proteomes" id="UP001430584">
    <property type="component" value="Unassembled WGS sequence"/>
</dbReference>
<dbReference type="GeneID" id="92014520"/>
<organism evidence="2 3">
    <name type="scientific">Diplodia seriata</name>
    <dbReference type="NCBI Taxonomy" id="420778"/>
    <lineage>
        <taxon>Eukaryota</taxon>
        <taxon>Fungi</taxon>
        <taxon>Dikarya</taxon>
        <taxon>Ascomycota</taxon>
        <taxon>Pezizomycotina</taxon>
        <taxon>Dothideomycetes</taxon>
        <taxon>Dothideomycetes incertae sedis</taxon>
        <taxon>Botryosphaeriales</taxon>
        <taxon>Botryosphaeriaceae</taxon>
        <taxon>Diplodia</taxon>
    </lineage>
</organism>
<dbReference type="EMBL" id="JAJVCZ030000012">
    <property type="protein sequence ID" value="KAL0253456.1"/>
    <property type="molecule type" value="Genomic_DNA"/>
</dbReference>
<evidence type="ECO:0000313" key="2">
    <source>
        <dbReference type="EMBL" id="KAL0253456.1"/>
    </source>
</evidence>
<keyword evidence="3" id="KW-1185">Reference proteome</keyword>
<evidence type="ECO:0000313" key="3">
    <source>
        <dbReference type="Proteomes" id="UP001430584"/>
    </source>
</evidence>
<keyword evidence="1" id="KW-1133">Transmembrane helix</keyword>
<keyword evidence="1" id="KW-0472">Membrane</keyword>
<sequence length="172" mass="19162">MSCCAIGKQKSGILDPVPPNLNCAQTYDPSKTPSPSAFIGFSFCMKECPGIGLSKPKEPGQWAAPIVQFILPSVIFSMTIPRAKQVDFDFIGRFNQSWKHIPISLFRQLWAVVLLLIDTTLWIGAIIIWAAPMMISGLYEGLLDHRVLSWLENQEQGHADKGCLEFLVTVIR</sequence>
<gene>
    <name evidence="2" type="ORF">SLS55_010435</name>
</gene>
<dbReference type="RefSeq" id="XP_066628100.1">
    <property type="nucleotide sequence ID" value="XM_066781817.1"/>
</dbReference>
<accession>A0ABR3BZ85</accession>